<dbReference type="Proteomes" id="UP000712600">
    <property type="component" value="Unassembled WGS sequence"/>
</dbReference>
<proteinExistence type="predicted"/>
<protein>
    <recommendedName>
        <fullName evidence="4">NYN domain-containing protein</fullName>
    </recommendedName>
</protein>
<evidence type="ECO:0000313" key="3">
    <source>
        <dbReference type="Proteomes" id="UP000712600"/>
    </source>
</evidence>
<sequence length="180" mass="20443">MATKFNGAPLPRVEIKPKPKAHDDDETLDPALTINTVVASGDLYMLDINEKDAESMYQVLEKDDRVKTFNVPSREVTCDACRKSFPRCNNHEEDDEYTRVHAILAREMMILNFNHPPPCYLLLISGDKKFDTSLSFMASRGYKVLLSFPDGDIPLGQQSQKLWLWQKLILGEGPLDRASK</sequence>
<feature type="compositionally biased region" description="Basic and acidic residues" evidence="1">
    <location>
        <begin position="13"/>
        <end position="23"/>
    </location>
</feature>
<accession>A0A8S9R217</accession>
<evidence type="ECO:0000256" key="1">
    <source>
        <dbReference type="SAM" id="MobiDB-lite"/>
    </source>
</evidence>
<comment type="caution">
    <text evidence="2">The sequence shown here is derived from an EMBL/GenBank/DDBJ whole genome shotgun (WGS) entry which is preliminary data.</text>
</comment>
<evidence type="ECO:0008006" key="4">
    <source>
        <dbReference type="Google" id="ProtNLM"/>
    </source>
</evidence>
<name>A0A8S9R217_BRACR</name>
<gene>
    <name evidence="2" type="ORF">F2Q69_00014350</name>
</gene>
<dbReference type="EMBL" id="QGKX02000996">
    <property type="protein sequence ID" value="KAF3556440.1"/>
    <property type="molecule type" value="Genomic_DNA"/>
</dbReference>
<feature type="region of interest" description="Disordered" evidence="1">
    <location>
        <begin position="1"/>
        <end position="27"/>
    </location>
</feature>
<reference evidence="2" key="1">
    <citation type="submission" date="2019-12" db="EMBL/GenBank/DDBJ databases">
        <title>Genome sequencing and annotation of Brassica cretica.</title>
        <authorList>
            <person name="Studholme D.J."/>
            <person name="Sarris P."/>
        </authorList>
    </citation>
    <scope>NUCLEOTIDE SEQUENCE</scope>
    <source>
        <strain evidence="2">PFS-109/04</strain>
        <tissue evidence="2">Leaf</tissue>
    </source>
</reference>
<evidence type="ECO:0000313" key="2">
    <source>
        <dbReference type="EMBL" id="KAF3556440.1"/>
    </source>
</evidence>
<organism evidence="2 3">
    <name type="scientific">Brassica cretica</name>
    <name type="common">Mustard</name>
    <dbReference type="NCBI Taxonomy" id="69181"/>
    <lineage>
        <taxon>Eukaryota</taxon>
        <taxon>Viridiplantae</taxon>
        <taxon>Streptophyta</taxon>
        <taxon>Embryophyta</taxon>
        <taxon>Tracheophyta</taxon>
        <taxon>Spermatophyta</taxon>
        <taxon>Magnoliopsida</taxon>
        <taxon>eudicotyledons</taxon>
        <taxon>Gunneridae</taxon>
        <taxon>Pentapetalae</taxon>
        <taxon>rosids</taxon>
        <taxon>malvids</taxon>
        <taxon>Brassicales</taxon>
        <taxon>Brassicaceae</taxon>
        <taxon>Brassiceae</taxon>
        <taxon>Brassica</taxon>
    </lineage>
</organism>
<dbReference type="AlphaFoldDB" id="A0A8S9R217"/>